<dbReference type="Proteomes" id="UP001458946">
    <property type="component" value="Unassembled WGS sequence"/>
</dbReference>
<keyword evidence="1" id="KW-0472">Membrane</keyword>
<accession>A0ABP9VA89</accession>
<dbReference type="EMBL" id="BAABRN010000019">
    <property type="protein sequence ID" value="GAA5502185.1"/>
    <property type="molecule type" value="Genomic_DNA"/>
</dbReference>
<keyword evidence="3" id="KW-1185">Reference proteome</keyword>
<proteinExistence type="predicted"/>
<comment type="caution">
    <text evidence="2">The sequence shown here is derived from an EMBL/GenBank/DDBJ whole genome shotgun (WGS) entry which is preliminary data.</text>
</comment>
<keyword evidence="1" id="KW-1133">Transmembrane helix</keyword>
<name>A0ABP9VA89_9DEIO</name>
<gene>
    <name evidence="2" type="ORF">Dxin01_01924</name>
</gene>
<evidence type="ECO:0000313" key="2">
    <source>
        <dbReference type="EMBL" id="GAA5502185.1"/>
    </source>
</evidence>
<dbReference type="RefSeq" id="WP_353542158.1">
    <property type="nucleotide sequence ID" value="NZ_BAABRN010000019.1"/>
</dbReference>
<keyword evidence="1" id="KW-0812">Transmembrane</keyword>
<reference evidence="2 3" key="1">
    <citation type="submission" date="2024-02" db="EMBL/GenBank/DDBJ databases">
        <title>Deinococcus xinjiangensis NBRC 107630.</title>
        <authorList>
            <person name="Ichikawa N."/>
            <person name="Katano-Makiyama Y."/>
            <person name="Hidaka K."/>
        </authorList>
    </citation>
    <scope>NUCLEOTIDE SEQUENCE [LARGE SCALE GENOMIC DNA]</scope>
    <source>
        <strain evidence="2 3">NBRC 107630</strain>
    </source>
</reference>
<feature type="transmembrane region" description="Helical" evidence="1">
    <location>
        <begin position="6"/>
        <end position="26"/>
    </location>
</feature>
<organism evidence="2 3">
    <name type="scientific">Deinococcus xinjiangensis</name>
    <dbReference type="NCBI Taxonomy" id="457454"/>
    <lineage>
        <taxon>Bacteria</taxon>
        <taxon>Thermotogati</taxon>
        <taxon>Deinococcota</taxon>
        <taxon>Deinococci</taxon>
        <taxon>Deinococcales</taxon>
        <taxon>Deinococcaceae</taxon>
        <taxon>Deinococcus</taxon>
    </lineage>
</organism>
<sequence>MDGGFFRVSVLFWLVLGLLLAVSELMRRQFDKNNRWPLLLNVTLTGGLALFGLLSFLIGWLRWP</sequence>
<protein>
    <submittedName>
        <fullName evidence="2">Uncharacterized protein</fullName>
    </submittedName>
</protein>
<evidence type="ECO:0000313" key="3">
    <source>
        <dbReference type="Proteomes" id="UP001458946"/>
    </source>
</evidence>
<feature type="transmembrane region" description="Helical" evidence="1">
    <location>
        <begin position="38"/>
        <end position="61"/>
    </location>
</feature>
<evidence type="ECO:0000256" key="1">
    <source>
        <dbReference type="SAM" id="Phobius"/>
    </source>
</evidence>